<dbReference type="InterPro" id="IPR033222">
    <property type="entry name" value="PLAC1_fam"/>
</dbReference>
<evidence type="ECO:0000256" key="1">
    <source>
        <dbReference type="ARBA" id="ARBA00004613"/>
    </source>
</evidence>
<evidence type="ECO:0000256" key="5">
    <source>
        <dbReference type="SAM" id="SignalP"/>
    </source>
</evidence>
<dbReference type="PANTHER" id="PTHR14380">
    <property type="entry name" value="PLACENTA-SPECIFIC PROTEIN 1"/>
    <property type="match status" value="1"/>
</dbReference>
<keyword evidence="4 5" id="KW-0732">Signal</keyword>
<gene>
    <name evidence="6" type="primary">OOSP3</name>
</gene>
<evidence type="ECO:0000256" key="4">
    <source>
        <dbReference type="ARBA" id="ARBA00022729"/>
    </source>
</evidence>
<evidence type="ECO:0000313" key="6">
    <source>
        <dbReference type="Ensembl" id="ENSPSMP00000006451.1"/>
    </source>
</evidence>
<reference evidence="6" key="2">
    <citation type="submission" date="2025-09" db="UniProtKB">
        <authorList>
            <consortium name="Ensembl"/>
        </authorList>
    </citation>
    <scope>IDENTIFICATION</scope>
</reference>
<dbReference type="Proteomes" id="UP000694414">
    <property type="component" value="Unplaced"/>
</dbReference>
<evidence type="ECO:0000313" key="7">
    <source>
        <dbReference type="Proteomes" id="UP000694414"/>
    </source>
</evidence>
<name>A0A8C8YR79_PROSS</name>
<evidence type="ECO:0000256" key="2">
    <source>
        <dbReference type="ARBA" id="ARBA00010071"/>
    </source>
</evidence>
<feature type="chain" id="PRO_5034275605" evidence="5">
    <location>
        <begin position="23"/>
        <end position="185"/>
    </location>
</feature>
<dbReference type="AlphaFoldDB" id="A0A8C8YR79"/>
<sequence>MKDFVGLQSSFFLCVLLAFSEQESVFWAVAEPTLLGQDHFWHSEELSLGAGCLVNDVTEKGYVFNCPVTEYGSQKECVSYGIIFYSALHCNTMHKGGTGKIALMCIVFSSSCLEITPSIQNNLAKFRNDPPSAISYFPWNITNTCLFGLLQIPHFQDSLVESSSQSLLLNMPHPLVHEYANMAMF</sequence>
<accession>A0A8C8YR79</accession>
<comment type="subcellular location">
    <subcellularLocation>
        <location evidence="1">Secreted</location>
    </subcellularLocation>
</comment>
<organism evidence="6 7">
    <name type="scientific">Prolemur simus</name>
    <name type="common">Greater bamboo lemur</name>
    <name type="synonym">Hapalemur simus</name>
    <dbReference type="NCBI Taxonomy" id="1328070"/>
    <lineage>
        <taxon>Eukaryota</taxon>
        <taxon>Metazoa</taxon>
        <taxon>Chordata</taxon>
        <taxon>Craniata</taxon>
        <taxon>Vertebrata</taxon>
        <taxon>Euteleostomi</taxon>
        <taxon>Mammalia</taxon>
        <taxon>Eutheria</taxon>
        <taxon>Euarchontoglires</taxon>
        <taxon>Primates</taxon>
        <taxon>Strepsirrhini</taxon>
        <taxon>Lemuriformes</taxon>
        <taxon>Lemuridae</taxon>
        <taxon>Prolemur</taxon>
    </lineage>
</organism>
<keyword evidence="7" id="KW-1185">Reference proteome</keyword>
<reference evidence="6" key="1">
    <citation type="submission" date="2025-08" db="UniProtKB">
        <authorList>
            <consortium name="Ensembl"/>
        </authorList>
    </citation>
    <scope>IDENTIFICATION</scope>
</reference>
<feature type="signal peptide" evidence="5">
    <location>
        <begin position="1"/>
        <end position="22"/>
    </location>
</feature>
<evidence type="ECO:0000256" key="3">
    <source>
        <dbReference type="ARBA" id="ARBA00022525"/>
    </source>
</evidence>
<dbReference type="GeneTree" id="ENSGT00960000193305"/>
<proteinExistence type="inferred from homology"/>
<dbReference type="PANTHER" id="PTHR14380:SF10">
    <property type="entry name" value="OOCYTE-SECRETED PROTEIN 3"/>
    <property type="match status" value="1"/>
</dbReference>
<dbReference type="Ensembl" id="ENSPSMT00000007613.1">
    <property type="protein sequence ID" value="ENSPSMP00000006451.1"/>
    <property type="gene ID" value="ENSPSMG00000004860.1"/>
</dbReference>
<dbReference type="GO" id="GO:0005576">
    <property type="term" value="C:extracellular region"/>
    <property type="evidence" value="ECO:0007669"/>
    <property type="project" value="UniProtKB-SubCell"/>
</dbReference>
<protein>
    <submittedName>
        <fullName evidence="6">Oocyte secreted protein family member 3</fullName>
    </submittedName>
</protein>
<keyword evidence="3" id="KW-0964">Secreted</keyword>
<comment type="similarity">
    <text evidence="2">Belongs to the PLAC1 family.</text>
</comment>